<reference evidence="2" key="3">
    <citation type="submission" date="2022-01" db="UniProtKB">
        <authorList>
            <consortium name="EnsemblPlants"/>
        </authorList>
    </citation>
    <scope>IDENTIFICATION</scope>
    <source>
        <strain evidence="2">subsp. vulgare</strain>
    </source>
</reference>
<dbReference type="Gramene" id="HORVU.MOREX.r2.7HG0535170.1">
    <property type="protein sequence ID" value="HORVU.MOREX.r2.7HG0535170.1"/>
    <property type="gene ID" value="HORVU.MOREX.r2.7HG0535170"/>
</dbReference>
<accession>A0A8I6YYR0</accession>
<dbReference type="EnsemblPlants" id="HORVU.MOREX.r3.7HG0644240.1">
    <property type="protein sequence ID" value="HORVU.MOREX.r3.7HG0644240.1"/>
    <property type="gene ID" value="HORVU.MOREX.r3.7HG0644240"/>
</dbReference>
<dbReference type="InterPro" id="IPR036047">
    <property type="entry name" value="F-box-like_dom_sf"/>
</dbReference>
<dbReference type="PANTHER" id="PTHR32278">
    <property type="entry name" value="F-BOX DOMAIN-CONTAINING PROTEIN"/>
    <property type="match status" value="1"/>
</dbReference>
<dbReference type="SMR" id="A0A8I6YYR0"/>
<organism evidence="2 3">
    <name type="scientific">Hordeum vulgare subsp. vulgare</name>
    <name type="common">Domesticated barley</name>
    <dbReference type="NCBI Taxonomy" id="112509"/>
    <lineage>
        <taxon>Eukaryota</taxon>
        <taxon>Viridiplantae</taxon>
        <taxon>Streptophyta</taxon>
        <taxon>Embryophyta</taxon>
        <taxon>Tracheophyta</taxon>
        <taxon>Spermatophyta</taxon>
        <taxon>Magnoliopsida</taxon>
        <taxon>Liliopsida</taxon>
        <taxon>Poales</taxon>
        <taxon>Poaceae</taxon>
        <taxon>BOP clade</taxon>
        <taxon>Pooideae</taxon>
        <taxon>Triticodae</taxon>
        <taxon>Triticeae</taxon>
        <taxon>Hordeinae</taxon>
        <taxon>Hordeum</taxon>
    </lineage>
</organism>
<sequence length="279" mass="30344">MQEEPTEACEIARLPLELLSAALSLTSPRDACRAAAVSPDFRAAAGSDAVWACFLPPPDELPPIADGEGGPPPPPRRMKDLFLRLSGSHVLLPGGLMSMWLDRETGAKCYMVPARALSIAWRDTPRYWDWVPLADSRFPESAVLRLVCWLDIPGKIDSKMLSKGSAYAAHIVYKLTDSSYGLDSPVQEASISVGGTNLTRNVCLQPNQQRSTSQNRRGGEHVVLPRQRADGWMELELGEFTCDGDEDGDVSFGLSETKALNGKSGLVVQGIEIRHKKSG</sequence>
<dbReference type="Pfam" id="PF14299">
    <property type="entry name" value="PP2"/>
    <property type="match status" value="1"/>
</dbReference>
<reference evidence="2" key="2">
    <citation type="submission" date="2020-10" db="EMBL/GenBank/DDBJ databases">
        <authorList>
            <person name="Scholz U."/>
            <person name="Mascher M."/>
            <person name="Fiebig A."/>
        </authorList>
    </citation>
    <scope>NUCLEOTIDE SEQUENCE [LARGE SCALE GENOMIC DNA]</scope>
    <source>
        <strain evidence="2">cv. Morex</strain>
    </source>
</reference>
<evidence type="ECO:0000259" key="1">
    <source>
        <dbReference type="Pfam" id="PF12937"/>
    </source>
</evidence>
<dbReference type="PANTHER" id="PTHR32278:SF146">
    <property type="entry name" value="F-BOX DOMAIN-CONTAINING PROTEIN"/>
    <property type="match status" value="1"/>
</dbReference>
<gene>
    <name evidence="2" type="primary">LOC123409295</name>
</gene>
<dbReference type="SUPFAM" id="SSF81383">
    <property type="entry name" value="F-box domain"/>
    <property type="match status" value="1"/>
</dbReference>
<dbReference type="CDD" id="cd22162">
    <property type="entry name" value="F-box_AtSKIP3-like"/>
    <property type="match status" value="1"/>
</dbReference>
<dbReference type="Gene3D" id="1.20.1280.50">
    <property type="match status" value="1"/>
</dbReference>
<dbReference type="RefSeq" id="XP_044958169.1">
    <property type="nucleotide sequence ID" value="XM_045102234.1"/>
</dbReference>
<proteinExistence type="predicted"/>
<dbReference type="OrthoDB" id="1918565at2759"/>
<dbReference type="InterPro" id="IPR001810">
    <property type="entry name" value="F-box_dom"/>
</dbReference>
<dbReference type="GeneID" id="123409295"/>
<evidence type="ECO:0000313" key="2">
    <source>
        <dbReference type="EnsemblPlants" id="HORVU.MOREX.r3.7HG0644240.1"/>
    </source>
</evidence>
<dbReference type="Proteomes" id="UP000011116">
    <property type="component" value="Chromosome 7H"/>
</dbReference>
<name>A0A8I6YYR0_HORVV</name>
<evidence type="ECO:0000313" key="3">
    <source>
        <dbReference type="Proteomes" id="UP000011116"/>
    </source>
</evidence>
<dbReference type="KEGG" id="hvg:123409295"/>
<dbReference type="Pfam" id="PF12937">
    <property type="entry name" value="F-box-like"/>
    <property type="match status" value="1"/>
</dbReference>
<dbReference type="Gramene" id="HORVU.MOREX.r3.7HG0644240.1">
    <property type="protein sequence ID" value="HORVU.MOREX.r3.7HG0644240.1"/>
    <property type="gene ID" value="HORVU.MOREX.r3.7HG0644240"/>
</dbReference>
<protein>
    <recommendedName>
        <fullName evidence="1">F-box domain-containing protein</fullName>
    </recommendedName>
</protein>
<dbReference type="AlphaFoldDB" id="A0A8I6YYR0"/>
<feature type="domain" description="F-box" evidence="1">
    <location>
        <begin position="11"/>
        <end position="53"/>
    </location>
</feature>
<reference evidence="3" key="1">
    <citation type="journal article" date="2012" name="Nature">
        <title>A physical, genetic and functional sequence assembly of the barley genome.</title>
        <authorList>
            <consortium name="The International Barley Genome Sequencing Consortium"/>
            <person name="Mayer K.F."/>
            <person name="Waugh R."/>
            <person name="Brown J.W."/>
            <person name="Schulman A."/>
            <person name="Langridge P."/>
            <person name="Platzer M."/>
            <person name="Fincher G.B."/>
            <person name="Muehlbauer G.J."/>
            <person name="Sato K."/>
            <person name="Close T.J."/>
            <person name="Wise R.P."/>
            <person name="Stein N."/>
        </authorList>
    </citation>
    <scope>NUCLEOTIDE SEQUENCE [LARGE SCALE GENOMIC DNA]</scope>
    <source>
        <strain evidence="3">cv. Morex</strain>
    </source>
</reference>
<dbReference type="InterPro" id="IPR025886">
    <property type="entry name" value="PP2-like"/>
</dbReference>
<keyword evidence="3" id="KW-1185">Reference proteome</keyword>